<dbReference type="AlphaFoldDB" id="A0A1B3XQ81"/>
<keyword evidence="5" id="KW-0808">Transferase</keyword>
<keyword evidence="2" id="KW-0813">Transport</keyword>
<accession>A0A1B3XQ81</accession>
<dbReference type="PROSITE" id="PS51094">
    <property type="entry name" value="PTS_EIIA_TYPE_2"/>
    <property type="match status" value="1"/>
</dbReference>
<name>A0A1B3XQ81_9BACI</name>
<evidence type="ECO:0000259" key="11">
    <source>
        <dbReference type="PROSITE" id="PS51094"/>
    </source>
</evidence>
<proteinExistence type="predicted"/>
<evidence type="ECO:0000256" key="5">
    <source>
        <dbReference type="ARBA" id="ARBA00022679"/>
    </source>
</evidence>
<evidence type="ECO:0000256" key="1">
    <source>
        <dbReference type="ARBA" id="ARBA00004496"/>
    </source>
</evidence>
<organism evidence="12 13">
    <name type="scientific">Peribacillus muralis</name>
    <dbReference type="NCBI Taxonomy" id="264697"/>
    <lineage>
        <taxon>Bacteria</taxon>
        <taxon>Bacillati</taxon>
        <taxon>Bacillota</taxon>
        <taxon>Bacilli</taxon>
        <taxon>Bacillales</taxon>
        <taxon>Bacillaceae</taxon>
        <taxon>Peribacillus</taxon>
    </lineage>
</organism>
<evidence type="ECO:0000256" key="10">
    <source>
        <dbReference type="ARBA" id="ARBA00042072"/>
    </source>
</evidence>
<dbReference type="InterPro" id="IPR016152">
    <property type="entry name" value="PTrfase/Anion_transptr"/>
</dbReference>
<evidence type="ECO:0000256" key="8">
    <source>
        <dbReference type="ARBA" id="ARBA00037387"/>
    </source>
</evidence>
<dbReference type="InterPro" id="IPR051351">
    <property type="entry name" value="Ascorbate-PTS_EIIA_comp"/>
</dbReference>
<gene>
    <name evidence="12" type="ORF">ABE28_013500</name>
</gene>
<dbReference type="OrthoDB" id="369398at2"/>
<dbReference type="PANTHER" id="PTHR36203:SF1">
    <property type="entry name" value="ASCORBATE-SPECIFIC PTS SYSTEM EIIA COMPONENT"/>
    <property type="match status" value="1"/>
</dbReference>
<sequence length="145" mass="16177">MLSKYLKNNIRFLDEVSSWENSIKVAADPLLTKGNITTEYIQDMIDNVKMNGPYIVIVPGIAMPHAKNEGGVIETGISLLKLKRPVLFPEDKEVSLLIVLAAEDSVGHLDLISDLSSILIDEEVMSKFKSSDNEEEIIELMEMVE</sequence>
<keyword evidence="7" id="KW-0418">Kinase</keyword>
<evidence type="ECO:0000256" key="3">
    <source>
        <dbReference type="ARBA" id="ARBA00022490"/>
    </source>
</evidence>
<keyword evidence="3" id="KW-0963">Cytoplasm</keyword>
<dbReference type="KEGG" id="bmur:ABE28_013500"/>
<protein>
    <recommendedName>
        <fullName evidence="9">Ascorbate-specific PTS system EIIA component</fullName>
    </recommendedName>
    <alternativeName>
        <fullName evidence="10">Ascorbate-specific phosphotransferase enzyme IIA component</fullName>
    </alternativeName>
</protein>
<dbReference type="EMBL" id="CP017080">
    <property type="protein sequence ID" value="AOH55369.1"/>
    <property type="molecule type" value="Genomic_DNA"/>
</dbReference>
<comment type="function">
    <text evidence="8">The phosphoenolpyruvate-dependent sugar phosphotransferase system (sugar PTS), a major carbohydrate active transport system, catalyzes the phosphorylation of incoming sugar substrates concomitantly with their translocation across the cell membrane. The enzyme II UlaABC PTS system is involved in ascorbate transport.</text>
</comment>
<evidence type="ECO:0000256" key="4">
    <source>
        <dbReference type="ARBA" id="ARBA00022553"/>
    </source>
</evidence>
<evidence type="ECO:0000313" key="12">
    <source>
        <dbReference type="EMBL" id="AOH55369.1"/>
    </source>
</evidence>
<dbReference type="GO" id="GO:0005737">
    <property type="term" value="C:cytoplasm"/>
    <property type="evidence" value="ECO:0007669"/>
    <property type="project" value="UniProtKB-SubCell"/>
</dbReference>
<dbReference type="PANTHER" id="PTHR36203">
    <property type="entry name" value="ASCORBATE-SPECIFIC PTS SYSTEM EIIA COMPONENT"/>
    <property type="match status" value="1"/>
</dbReference>
<dbReference type="InterPro" id="IPR002178">
    <property type="entry name" value="PTS_EIIA_type-2_dom"/>
</dbReference>
<dbReference type="GO" id="GO:0016301">
    <property type="term" value="F:kinase activity"/>
    <property type="evidence" value="ECO:0007669"/>
    <property type="project" value="UniProtKB-KW"/>
</dbReference>
<dbReference type="Pfam" id="PF00359">
    <property type="entry name" value="PTS_EIIA_2"/>
    <property type="match status" value="1"/>
</dbReference>
<dbReference type="STRING" id="264697.ABE28_013500"/>
<dbReference type="SUPFAM" id="SSF55804">
    <property type="entry name" value="Phoshotransferase/anion transport protein"/>
    <property type="match status" value="1"/>
</dbReference>
<keyword evidence="13" id="KW-1185">Reference proteome</keyword>
<evidence type="ECO:0000256" key="9">
    <source>
        <dbReference type="ARBA" id="ARBA00041175"/>
    </source>
</evidence>
<keyword evidence="4" id="KW-0597">Phosphoprotein</keyword>
<evidence type="ECO:0000256" key="6">
    <source>
        <dbReference type="ARBA" id="ARBA00022683"/>
    </source>
</evidence>
<comment type="subcellular location">
    <subcellularLocation>
        <location evidence="1">Cytoplasm</location>
    </subcellularLocation>
</comment>
<evidence type="ECO:0000313" key="13">
    <source>
        <dbReference type="Proteomes" id="UP000077926"/>
    </source>
</evidence>
<dbReference type="GO" id="GO:0009401">
    <property type="term" value="P:phosphoenolpyruvate-dependent sugar phosphotransferase system"/>
    <property type="evidence" value="ECO:0007669"/>
    <property type="project" value="UniProtKB-KW"/>
</dbReference>
<dbReference type="Proteomes" id="UP000077926">
    <property type="component" value="Chromosome"/>
</dbReference>
<reference evidence="12 13" key="1">
    <citation type="submission" date="2016-08" db="EMBL/GenBank/DDBJ databases">
        <title>Complete genome sequence of Bacillus muralis G25-68, a strain with toxicity to nematodes.</title>
        <authorList>
            <person name="Zheng Z."/>
        </authorList>
    </citation>
    <scope>NUCLEOTIDE SEQUENCE [LARGE SCALE GENOMIC DNA]</scope>
    <source>
        <strain evidence="12 13">G25-68</strain>
    </source>
</reference>
<dbReference type="CDD" id="cd00211">
    <property type="entry name" value="PTS_IIA_fru"/>
    <property type="match status" value="1"/>
</dbReference>
<dbReference type="Gene3D" id="3.40.930.10">
    <property type="entry name" value="Mannitol-specific EII, Chain A"/>
    <property type="match status" value="1"/>
</dbReference>
<evidence type="ECO:0000256" key="7">
    <source>
        <dbReference type="ARBA" id="ARBA00022777"/>
    </source>
</evidence>
<keyword evidence="6" id="KW-0598">Phosphotransferase system</keyword>
<feature type="domain" description="PTS EIIA type-2" evidence="11">
    <location>
        <begin position="3"/>
        <end position="144"/>
    </location>
</feature>
<dbReference type="RefSeq" id="WP_064462809.1">
    <property type="nucleotide sequence ID" value="NZ_CP017080.1"/>
</dbReference>
<evidence type="ECO:0000256" key="2">
    <source>
        <dbReference type="ARBA" id="ARBA00022448"/>
    </source>
</evidence>